<keyword evidence="2" id="KW-0238">DNA-binding</keyword>
<dbReference type="Pfam" id="PF01614">
    <property type="entry name" value="IclR_C"/>
    <property type="match status" value="1"/>
</dbReference>
<proteinExistence type="predicted"/>
<evidence type="ECO:0000259" key="4">
    <source>
        <dbReference type="PROSITE" id="PS51077"/>
    </source>
</evidence>
<dbReference type="Proteomes" id="UP000077037">
    <property type="component" value="Unassembled WGS sequence"/>
</dbReference>
<evidence type="ECO:0000256" key="3">
    <source>
        <dbReference type="ARBA" id="ARBA00023163"/>
    </source>
</evidence>
<evidence type="ECO:0000256" key="2">
    <source>
        <dbReference type="ARBA" id="ARBA00023125"/>
    </source>
</evidence>
<dbReference type="PROSITE" id="PS51078">
    <property type="entry name" value="ICLR_ED"/>
    <property type="match status" value="1"/>
</dbReference>
<dbReference type="EMBL" id="FKBS01000014">
    <property type="protein sequence ID" value="SAI19454.1"/>
    <property type="molecule type" value="Genomic_DNA"/>
</dbReference>
<protein>
    <submittedName>
        <fullName evidence="6">Transcriptional regulator</fullName>
    </submittedName>
</protein>
<dbReference type="SUPFAM" id="SSF55781">
    <property type="entry name" value="GAF domain-like"/>
    <property type="match status" value="1"/>
</dbReference>
<dbReference type="RefSeq" id="WP_066410484.1">
    <property type="nucleotide sequence ID" value="NZ_FKBS01000014.1"/>
</dbReference>
<dbReference type="InterPro" id="IPR050707">
    <property type="entry name" value="HTH_MetabolicPath_Reg"/>
</dbReference>
<dbReference type="InterPro" id="IPR029016">
    <property type="entry name" value="GAF-like_dom_sf"/>
</dbReference>
<keyword evidence="3" id="KW-0804">Transcription</keyword>
<reference evidence="6 7" key="1">
    <citation type="submission" date="2016-03" db="EMBL/GenBank/DDBJ databases">
        <authorList>
            <consortium name="Pathogen Informatics"/>
        </authorList>
    </citation>
    <scope>NUCLEOTIDE SEQUENCE [LARGE SCALE GENOMIC DNA]</scope>
    <source>
        <strain evidence="6 7">NCTC13364</strain>
    </source>
</reference>
<dbReference type="InterPro" id="IPR036390">
    <property type="entry name" value="WH_DNA-bd_sf"/>
</dbReference>
<dbReference type="PANTHER" id="PTHR30136">
    <property type="entry name" value="HELIX-TURN-HELIX TRANSCRIPTIONAL REGULATOR, ICLR FAMILY"/>
    <property type="match status" value="1"/>
</dbReference>
<feature type="domain" description="IclR-ED" evidence="5">
    <location>
        <begin position="76"/>
        <end position="258"/>
    </location>
</feature>
<dbReference type="PROSITE" id="PS51077">
    <property type="entry name" value="HTH_ICLR"/>
    <property type="match status" value="1"/>
</dbReference>
<keyword evidence="1" id="KW-0805">Transcription regulation</keyword>
<dbReference type="Gene3D" id="1.10.10.10">
    <property type="entry name" value="Winged helix-like DNA-binding domain superfamily/Winged helix DNA-binding domain"/>
    <property type="match status" value="1"/>
</dbReference>
<dbReference type="GO" id="GO:0045892">
    <property type="term" value="P:negative regulation of DNA-templated transcription"/>
    <property type="evidence" value="ECO:0007669"/>
    <property type="project" value="TreeGrafter"/>
</dbReference>
<feature type="domain" description="HTH iclR-type" evidence="4">
    <location>
        <begin position="14"/>
        <end position="75"/>
    </location>
</feature>
<dbReference type="InterPro" id="IPR005471">
    <property type="entry name" value="Tscrpt_reg_IclR_N"/>
</dbReference>
<evidence type="ECO:0000313" key="6">
    <source>
        <dbReference type="EMBL" id="SAI19454.1"/>
    </source>
</evidence>
<gene>
    <name evidence="6" type="primary">yiaJ</name>
    <name evidence="6" type="ORF">SAMEA1982600_01592</name>
</gene>
<dbReference type="PANTHER" id="PTHR30136:SF24">
    <property type="entry name" value="HTH-TYPE TRANSCRIPTIONAL REPRESSOR ALLR"/>
    <property type="match status" value="1"/>
</dbReference>
<dbReference type="AlphaFoldDB" id="A0A157NEJ3"/>
<sequence>MTQTVQQDAASADDSPLGRAFRVIELLASHPEGLTLSEVARESGLVVTTAHRQLASLIACGVVRKTQSKSFVAGEALWRIASLMTNGADIVQRAAAILTELADRFGETAFLARLNGHDVEIMTTCTPTAVGKAYAQPGRGMPLYAAASGKVLLAQQDEAFIEEYLKLPRNSFTSRTLIDAADIRAEIDRVRQRRLAICENEFDPGILSYAAPVVDPRTGSVYAIAIFGMAERFGAIPGAQVEAQVLYAAQRLATALGTPD</sequence>
<dbReference type="GO" id="GO:0003677">
    <property type="term" value="F:DNA binding"/>
    <property type="evidence" value="ECO:0007669"/>
    <property type="project" value="UniProtKB-KW"/>
</dbReference>
<dbReference type="Gene3D" id="3.30.450.40">
    <property type="match status" value="1"/>
</dbReference>
<accession>A0A157NEJ3</accession>
<evidence type="ECO:0000256" key="1">
    <source>
        <dbReference type="ARBA" id="ARBA00023015"/>
    </source>
</evidence>
<dbReference type="InterPro" id="IPR014757">
    <property type="entry name" value="Tscrpt_reg_IclR_C"/>
</dbReference>
<dbReference type="SMART" id="SM00346">
    <property type="entry name" value="HTH_ICLR"/>
    <property type="match status" value="1"/>
</dbReference>
<dbReference type="GO" id="GO:0003700">
    <property type="term" value="F:DNA-binding transcription factor activity"/>
    <property type="evidence" value="ECO:0007669"/>
    <property type="project" value="TreeGrafter"/>
</dbReference>
<dbReference type="OrthoDB" id="9807558at2"/>
<dbReference type="InterPro" id="IPR036388">
    <property type="entry name" value="WH-like_DNA-bd_sf"/>
</dbReference>
<organism evidence="6 7">
    <name type="scientific">Bordetella ansorpii</name>
    <dbReference type="NCBI Taxonomy" id="288768"/>
    <lineage>
        <taxon>Bacteria</taxon>
        <taxon>Pseudomonadati</taxon>
        <taxon>Pseudomonadota</taxon>
        <taxon>Betaproteobacteria</taxon>
        <taxon>Burkholderiales</taxon>
        <taxon>Alcaligenaceae</taxon>
        <taxon>Bordetella</taxon>
    </lineage>
</organism>
<evidence type="ECO:0000313" key="7">
    <source>
        <dbReference type="Proteomes" id="UP000077037"/>
    </source>
</evidence>
<dbReference type="SUPFAM" id="SSF46785">
    <property type="entry name" value="Winged helix' DNA-binding domain"/>
    <property type="match status" value="1"/>
</dbReference>
<dbReference type="Pfam" id="PF09339">
    <property type="entry name" value="HTH_IclR"/>
    <property type="match status" value="1"/>
</dbReference>
<evidence type="ECO:0000259" key="5">
    <source>
        <dbReference type="PROSITE" id="PS51078"/>
    </source>
</evidence>
<name>A0A157NEJ3_9BORD</name>